<keyword evidence="5" id="KW-1185">Reference proteome</keyword>
<dbReference type="GO" id="GO:0016787">
    <property type="term" value="F:hydrolase activity"/>
    <property type="evidence" value="ECO:0007669"/>
    <property type="project" value="UniProtKB-KW"/>
</dbReference>
<evidence type="ECO:0000259" key="3">
    <source>
        <dbReference type="Pfam" id="PF03109"/>
    </source>
</evidence>
<feature type="transmembrane region" description="Helical" evidence="2">
    <location>
        <begin position="516"/>
        <end position="537"/>
    </location>
</feature>
<comment type="caution">
    <text evidence="4">The sequence shown here is derived from an EMBL/GenBank/DDBJ whole genome shotgun (WGS) entry which is preliminary data.</text>
</comment>
<dbReference type="InterPro" id="IPR050154">
    <property type="entry name" value="UbiB_kinase"/>
</dbReference>
<proteinExistence type="inferred from homology"/>
<evidence type="ECO:0000313" key="5">
    <source>
        <dbReference type="Proteomes" id="UP001595387"/>
    </source>
</evidence>
<sequence length="554" mass="64783">MEKARKYNFFYRNTVIVWMAVKFIFQLYFFSFTHRIWDDRTVRQWNRMLADMASEFRETAVRLGGVLVKVGQFLSTRSDFLPEAFIRELTGLVDQVSAMPFEISKELMEEEWNSSLDKNLKTIEPESIASASIGEVYRAELKDGTKVAVKVQRHRVREIFRKDFVALKMVFWIIKVFTNFGRKADLTALYKELVRVMDRELDFRQELKYGNYFLERYRNMPSIHIPSYYNHLCTSRVLVMDWVEGAKITDVQYVNEQRLNPEQLARTLFDFYIDQFLHPGYFHADPHAGNILVQENGKIAILDFGMVGEISKQDTVYFKRVARGFITDDYQLMIDALEDMDFLLPNADKVKLEKAIRQALDLYQDGSLKEMDSDTMAQIADEFKMMVQEQPIQLPADYAYFARAVSIIAGLLYAIYPEMDIEKWAKPQVKKWFGYRNLAEAVAKQKAKETAEPVLALPRAMLKWLENGEKDREWDKIKQELRLKHHFYLFLETISFIMVLIGAGVIFYGYTTGLTGIAVTALSAVAVLVFFIIILFYKHYRMIQFRKRGGVANE</sequence>
<keyword evidence="2" id="KW-0812">Transmembrane</keyword>
<feature type="transmembrane region" description="Helical" evidence="2">
    <location>
        <begin position="487"/>
        <end position="510"/>
    </location>
</feature>
<dbReference type="InterPro" id="IPR004147">
    <property type="entry name" value="ABC1_dom"/>
</dbReference>
<dbReference type="EMBL" id="JBHRRZ010000017">
    <property type="protein sequence ID" value="MFC2948959.1"/>
    <property type="molecule type" value="Genomic_DNA"/>
</dbReference>
<dbReference type="RefSeq" id="WP_390306535.1">
    <property type="nucleotide sequence ID" value="NZ_JBHRRZ010000017.1"/>
</dbReference>
<reference evidence="5" key="1">
    <citation type="journal article" date="2019" name="Int. J. Syst. Evol. Microbiol.">
        <title>The Global Catalogue of Microorganisms (GCM) 10K type strain sequencing project: providing services to taxonomists for standard genome sequencing and annotation.</title>
        <authorList>
            <consortium name="The Broad Institute Genomics Platform"/>
            <consortium name="The Broad Institute Genome Sequencing Center for Infectious Disease"/>
            <person name="Wu L."/>
            <person name="Ma J."/>
        </authorList>
    </citation>
    <scope>NUCLEOTIDE SEQUENCE [LARGE SCALE GENOMIC DNA]</scope>
    <source>
        <strain evidence="5">KCTC 13193</strain>
    </source>
</reference>
<evidence type="ECO:0000256" key="2">
    <source>
        <dbReference type="SAM" id="Phobius"/>
    </source>
</evidence>
<dbReference type="GO" id="GO:0016301">
    <property type="term" value="F:kinase activity"/>
    <property type="evidence" value="ECO:0007669"/>
    <property type="project" value="UniProtKB-KW"/>
</dbReference>
<keyword evidence="2" id="KW-1133">Transmembrane helix</keyword>
<evidence type="ECO:0000313" key="4">
    <source>
        <dbReference type="EMBL" id="MFC2948959.1"/>
    </source>
</evidence>
<evidence type="ECO:0000256" key="1">
    <source>
        <dbReference type="ARBA" id="ARBA00009670"/>
    </source>
</evidence>
<dbReference type="PANTHER" id="PTHR10566">
    <property type="entry name" value="CHAPERONE-ACTIVITY OF BC1 COMPLEX CABC1 -RELATED"/>
    <property type="match status" value="1"/>
</dbReference>
<dbReference type="SUPFAM" id="SSF56112">
    <property type="entry name" value="Protein kinase-like (PK-like)"/>
    <property type="match status" value="1"/>
</dbReference>
<feature type="transmembrane region" description="Helical" evidence="2">
    <location>
        <begin position="9"/>
        <end position="30"/>
    </location>
</feature>
<protein>
    <submittedName>
        <fullName evidence="4">ABC1 kinase family protein</fullName>
    </submittedName>
</protein>
<name>A0ABV7A7Y8_9BACI</name>
<keyword evidence="4" id="KW-0378">Hydrolase</keyword>
<comment type="similarity">
    <text evidence="1">Belongs to the protein kinase superfamily. ADCK protein kinase family.</text>
</comment>
<dbReference type="PANTHER" id="PTHR10566:SF113">
    <property type="entry name" value="PROTEIN ACTIVITY OF BC1 COMPLEX KINASE 7, CHLOROPLASTIC"/>
    <property type="match status" value="1"/>
</dbReference>
<organism evidence="4 5">
    <name type="scientific">Virgibacillus sediminis</name>
    <dbReference type="NCBI Taxonomy" id="202260"/>
    <lineage>
        <taxon>Bacteria</taxon>
        <taxon>Bacillati</taxon>
        <taxon>Bacillota</taxon>
        <taxon>Bacilli</taxon>
        <taxon>Bacillales</taxon>
        <taxon>Bacillaceae</taxon>
        <taxon>Virgibacillus</taxon>
    </lineage>
</organism>
<keyword evidence="4" id="KW-0808">Transferase</keyword>
<gene>
    <name evidence="4" type="ORF">ACFODW_11490</name>
</gene>
<keyword evidence="2" id="KW-0472">Membrane</keyword>
<accession>A0ABV7A7Y8</accession>
<dbReference type="CDD" id="cd05121">
    <property type="entry name" value="ABC1_ADCK3-like"/>
    <property type="match status" value="1"/>
</dbReference>
<dbReference type="Proteomes" id="UP001595387">
    <property type="component" value="Unassembled WGS sequence"/>
</dbReference>
<dbReference type="Gene3D" id="1.10.510.10">
    <property type="entry name" value="Transferase(Phosphotransferase) domain 1"/>
    <property type="match status" value="1"/>
</dbReference>
<dbReference type="InterPro" id="IPR011009">
    <property type="entry name" value="Kinase-like_dom_sf"/>
</dbReference>
<feature type="domain" description="ABC1 atypical kinase-like" evidence="3">
    <location>
        <begin position="92"/>
        <end position="334"/>
    </location>
</feature>
<keyword evidence="4" id="KW-0418">Kinase</keyword>
<dbReference type="Pfam" id="PF03109">
    <property type="entry name" value="ABC1"/>
    <property type="match status" value="1"/>
</dbReference>